<dbReference type="CDD" id="cd00180">
    <property type="entry name" value="PKc"/>
    <property type="match status" value="1"/>
</dbReference>
<sequence>MEILSKSGRTSIVYRYANGLAAKMPREMSAGLPGRKEWDAEIDNAFMVEQKLLQRLGVHPRIVVYKGSCSIKGMKKGLLLSEANCGDLQSYIDKYNREIDDAVRKQWSLQVAQAVEYIHEKGIIHSNLGTTNILVHRAGGIPELLLADFGGARCEALDVFGELLPDDPFSDPWLTGDGLKSPKLDLYSLGVVIYVIMTGHQPFHDGPAPQGEERLDYMDRVRGLYEQGRFPDLVDVPFAGVIRGCCCERRFDTAKEVVAAIEAEMGH</sequence>
<accession>A0A6A5TPS7</accession>
<dbReference type="InterPro" id="IPR051681">
    <property type="entry name" value="Ser/Thr_Kinases-Pseudokinases"/>
</dbReference>
<evidence type="ECO:0000313" key="7">
    <source>
        <dbReference type="Proteomes" id="UP000800035"/>
    </source>
</evidence>
<dbReference type="PANTHER" id="PTHR44329">
    <property type="entry name" value="SERINE/THREONINE-PROTEIN KINASE TNNI3K-RELATED"/>
    <property type="match status" value="1"/>
</dbReference>
<evidence type="ECO:0000256" key="4">
    <source>
        <dbReference type="ARBA" id="ARBA00022840"/>
    </source>
</evidence>
<dbReference type="PROSITE" id="PS50011">
    <property type="entry name" value="PROTEIN_KINASE_DOM"/>
    <property type="match status" value="1"/>
</dbReference>
<feature type="domain" description="Protein kinase" evidence="5">
    <location>
        <begin position="1"/>
        <end position="267"/>
    </location>
</feature>
<keyword evidence="3 6" id="KW-0418">Kinase</keyword>
<dbReference type="EMBL" id="ML976996">
    <property type="protein sequence ID" value="KAF1954913.1"/>
    <property type="molecule type" value="Genomic_DNA"/>
</dbReference>
<keyword evidence="7" id="KW-1185">Reference proteome</keyword>
<evidence type="ECO:0000259" key="5">
    <source>
        <dbReference type="PROSITE" id="PS50011"/>
    </source>
</evidence>
<dbReference type="Gene3D" id="1.10.510.10">
    <property type="entry name" value="Transferase(Phosphotransferase) domain 1"/>
    <property type="match status" value="1"/>
</dbReference>
<evidence type="ECO:0000256" key="2">
    <source>
        <dbReference type="ARBA" id="ARBA00022741"/>
    </source>
</evidence>
<evidence type="ECO:0000256" key="3">
    <source>
        <dbReference type="ARBA" id="ARBA00022777"/>
    </source>
</evidence>
<dbReference type="InterPro" id="IPR011009">
    <property type="entry name" value="Kinase-like_dom_sf"/>
</dbReference>
<reference evidence="6" key="1">
    <citation type="journal article" date="2020" name="Stud. Mycol.">
        <title>101 Dothideomycetes genomes: a test case for predicting lifestyles and emergence of pathogens.</title>
        <authorList>
            <person name="Haridas S."/>
            <person name="Albert R."/>
            <person name="Binder M."/>
            <person name="Bloem J."/>
            <person name="Labutti K."/>
            <person name="Salamov A."/>
            <person name="Andreopoulos B."/>
            <person name="Baker S."/>
            <person name="Barry K."/>
            <person name="Bills G."/>
            <person name="Bluhm B."/>
            <person name="Cannon C."/>
            <person name="Castanera R."/>
            <person name="Culley D."/>
            <person name="Daum C."/>
            <person name="Ezra D."/>
            <person name="Gonzalez J."/>
            <person name="Henrissat B."/>
            <person name="Kuo A."/>
            <person name="Liang C."/>
            <person name="Lipzen A."/>
            <person name="Lutzoni F."/>
            <person name="Magnuson J."/>
            <person name="Mondo S."/>
            <person name="Nolan M."/>
            <person name="Ohm R."/>
            <person name="Pangilinan J."/>
            <person name="Park H.-J."/>
            <person name="Ramirez L."/>
            <person name="Alfaro M."/>
            <person name="Sun H."/>
            <person name="Tritt A."/>
            <person name="Yoshinaga Y."/>
            <person name="Zwiers L.-H."/>
            <person name="Turgeon B."/>
            <person name="Goodwin S."/>
            <person name="Spatafora J."/>
            <person name="Crous P."/>
            <person name="Grigoriev I."/>
        </authorList>
    </citation>
    <scope>NUCLEOTIDE SEQUENCE</scope>
    <source>
        <strain evidence="6">CBS 675.92</strain>
    </source>
</reference>
<dbReference type="PANTHER" id="PTHR44329:SF288">
    <property type="entry name" value="MITOGEN-ACTIVATED PROTEIN KINASE KINASE KINASE 20"/>
    <property type="match status" value="1"/>
</dbReference>
<dbReference type="SUPFAM" id="SSF56112">
    <property type="entry name" value="Protein kinase-like (PK-like)"/>
    <property type="match status" value="1"/>
</dbReference>
<evidence type="ECO:0000313" key="6">
    <source>
        <dbReference type="EMBL" id="KAF1954913.1"/>
    </source>
</evidence>
<protein>
    <submittedName>
        <fullName evidence="6">Kinase-like protein</fullName>
    </submittedName>
</protein>
<proteinExistence type="predicted"/>
<dbReference type="OrthoDB" id="1668230at2759"/>
<dbReference type="Pfam" id="PF00069">
    <property type="entry name" value="Pkinase"/>
    <property type="match status" value="1"/>
</dbReference>
<keyword evidence="1" id="KW-0808">Transferase</keyword>
<dbReference type="GO" id="GO:0005524">
    <property type="term" value="F:ATP binding"/>
    <property type="evidence" value="ECO:0007669"/>
    <property type="project" value="UniProtKB-KW"/>
</dbReference>
<dbReference type="GO" id="GO:0004674">
    <property type="term" value="F:protein serine/threonine kinase activity"/>
    <property type="evidence" value="ECO:0007669"/>
    <property type="project" value="TreeGrafter"/>
</dbReference>
<keyword evidence="4" id="KW-0067">ATP-binding</keyword>
<keyword evidence="2" id="KW-0547">Nucleotide-binding</keyword>
<name>A0A6A5TPS7_9PLEO</name>
<evidence type="ECO:0000256" key="1">
    <source>
        <dbReference type="ARBA" id="ARBA00022679"/>
    </source>
</evidence>
<dbReference type="Proteomes" id="UP000800035">
    <property type="component" value="Unassembled WGS sequence"/>
</dbReference>
<organism evidence="6 7">
    <name type="scientific">Byssothecium circinans</name>
    <dbReference type="NCBI Taxonomy" id="147558"/>
    <lineage>
        <taxon>Eukaryota</taxon>
        <taxon>Fungi</taxon>
        <taxon>Dikarya</taxon>
        <taxon>Ascomycota</taxon>
        <taxon>Pezizomycotina</taxon>
        <taxon>Dothideomycetes</taxon>
        <taxon>Pleosporomycetidae</taxon>
        <taxon>Pleosporales</taxon>
        <taxon>Massarineae</taxon>
        <taxon>Massarinaceae</taxon>
        <taxon>Byssothecium</taxon>
    </lineage>
</organism>
<dbReference type="InterPro" id="IPR000719">
    <property type="entry name" value="Prot_kinase_dom"/>
</dbReference>
<dbReference type="AlphaFoldDB" id="A0A6A5TPS7"/>
<gene>
    <name evidence="6" type="ORF">CC80DRAFT_526388</name>
</gene>